<protein>
    <submittedName>
        <fullName evidence="2">Uncharacterized protein</fullName>
    </submittedName>
</protein>
<accession>A0A0F9LAT7</accession>
<reference evidence="2" key="1">
    <citation type="journal article" date="2015" name="Nature">
        <title>Complex archaea that bridge the gap between prokaryotes and eukaryotes.</title>
        <authorList>
            <person name="Spang A."/>
            <person name="Saw J.H."/>
            <person name="Jorgensen S.L."/>
            <person name="Zaremba-Niedzwiedzka K."/>
            <person name="Martijn J."/>
            <person name="Lind A.E."/>
            <person name="van Eijk R."/>
            <person name="Schleper C."/>
            <person name="Guy L."/>
            <person name="Ettema T.J."/>
        </authorList>
    </citation>
    <scope>NUCLEOTIDE SEQUENCE</scope>
</reference>
<evidence type="ECO:0000313" key="2">
    <source>
        <dbReference type="EMBL" id="KKM84456.1"/>
    </source>
</evidence>
<dbReference type="AlphaFoldDB" id="A0A0F9LAT7"/>
<name>A0A0F9LAT7_9ZZZZ</name>
<sequence length="99" mass="11308">MKDLKDQNDGSVNKSKFLPSNNLASRIKNLSHPRFLGSIHLQNEEMNPMYNQVKSLIANENELKLNKSLRNTLFNPITKVLIILAALFNVIWVLSSLIF</sequence>
<keyword evidence="1" id="KW-0472">Membrane</keyword>
<gene>
    <name evidence="2" type="ORF">LCGC14_1299000</name>
</gene>
<proteinExistence type="predicted"/>
<organism evidence="2">
    <name type="scientific">marine sediment metagenome</name>
    <dbReference type="NCBI Taxonomy" id="412755"/>
    <lineage>
        <taxon>unclassified sequences</taxon>
        <taxon>metagenomes</taxon>
        <taxon>ecological metagenomes</taxon>
    </lineage>
</organism>
<dbReference type="EMBL" id="LAZR01007565">
    <property type="protein sequence ID" value="KKM84456.1"/>
    <property type="molecule type" value="Genomic_DNA"/>
</dbReference>
<evidence type="ECO:0000256" key="1">
    <source>
        <dbReference type="SAM" id="Phobius"/>
    </source>
</evidence>
<keyword evidence="1" id="KW-0812">Transmembrane</keyword>
<keyword evidence="1" id="KW-1133">Transmembrane helix</keyword>
<comment type="caution">
    <text evidence="2">The sequence shown here is derived from an EMBL/GenBank/DDBJ whole genome shotgun (WGS) entry which is preliminary data.</text>
</comment>
<feature type="transmembrane region" description="Helical" evidence="1">
    <location>
        <begin position="77"/>
        <end position="98"/>
    </location>
</feature>